<accession>A0A848EBS9</accession>
<dbReference type="Gene3D" id="3.30.160.150">
    <property type="entry name" value="Lipoprotein like domain"/>
    <property type="match status" value="1"/>
</dbReference>
<sequence length="170" mass="18898">MSSRRAILGLPLLALAGCGFRPMYGDSPRALATTRGLETVRVGLIPERNGQLMRRRLEERLGTGGALAQYDLRVGLGYGIEQQGFRRDGSPSRVRITATAQWYLYDTNVPPRLVMAGTERTFDAYNIPENQFFAADASRQATERRLVEQLSEDIVRRLAVRFEAGPPQAG</sequence>
<dbReference type="Pfam" id="PF04390">
    <property type="entry name" value="LptE"/>
    <property type="match status" value="1"/>
</dbReference>
<organism evidence="1 2">
    <name type="scientific">Neoroseomonas marina</name>
    <dbReference type="NCBI Taxonomy" id="1232220"/>
    <lineage>
        <taxon>Bacteria</taxon>
        <taxon>Pseudomonadati</taxon>
        <taxon>Pseudomonadota</taxon>
        <taxon>Alphaproteobacteria</taxon>
        <taxon>Acetobacterales</taxon>
        <taxon>Acetobacteraceae</taxon>
        <taxon>Neoroseomonas</taxon>
    </lineage>
</organism>
<name>A0A848EBS9_9PROT</name>
<dbReference type="InterPro" id="IPR007485">
    <property type="entry name" value="LPS_assembly_LptE"/>
</dbReference>
<dbReference type="RefSeq" id="WP_170053236.1">
    <property type="nucleotide sequence ID" value="NZ_JABBKX010000002.1"/>
</dbReference>
<dbReference type="PROSITE" id="PS51257">
    <property type="entry name" value="PROKAR_LIPOPROTEIN"/>
    <property type="match status" value="1"/>
</dbReference>
<comment type="caution">
    <text evidence="1">The sequence shown here is derived from an EMBL/GenBank/DDBJ whole genome shotgun (WGS) entry which is preliminary data.</text>
</comment>
<gene>
    <name evidence="1" type="ORF">GWK16_07030</name>
</gene>
<evidence type="ECO:0000313" key="2">
    <source>
        <dbReference type="Proteomes" id="UP000548582"/>
    </source>
</evidence>
<keyword evidence="2" id="KW-1185">Reference proteome</keyword>
<proteinExistence type="predicted"/>
<dbReference type="Proteomes" id="UP000548582">
    <property type="component" value="Unassembled WGS sequence"/>
</dbReference>
<evidence type="ECO:0000313" key="1">
    <source>
        <dbReference type="EMBL" id="NMJ40987.1"/>
    </source>
</evidence>
<evidence type="ECO:0008006" key="3">
    <source>
        <dbReference type="Google" id="ProtNLM"/>
    </source>
</evidence>
<dbReference type="EMBL" id="JABBKX010000002">
    <property type="protein sequence ID" value="NMJ40987.1"/>
    <property type="molecule type" value="Genomic_DNA"/>
</dbReference>
<reference evidence="1 2" key="1">
    <citation type="submission" date="2020-03" db="EMBL/GenBank/DDBJ databases">
        <authorList>
            <person name="Sun Q."/>
        </authorList>
    </citation>
    <scope>NUCLEOTIDE SEQUENCE [LARGE SCALE GENOMIC DNA]</scope>
    <source>
        <strain evidence="1 2">JC162</strain>
    </source>
</reference>
<protein>
    <recommendedName>
        <fullName evidence="3">LPS-assembly lipoprotein</fullName>
    </recommendedName>
</protein>
<dbReference type="GO" id="GO:0043165">
    <property type="term" value="P:Gram-negative-bacterium-type cell outer membrane assembly"/>
    <property type="evidence" value="ECO:0007669"/>
    <property type="project" value="InterPro"/>
</dbReference>
<dbReference type="AlphaFoldDB" id="A0A848EBS9"/>
<dbReference type="GO" id="GO:0019867">
    <property type="term" value="C:outer membrane"/>
    <property type="evidence" value="ECO:0007669"/>
    <property type="project" value="InterPro"/>
</dbReference>